<feature type="active site" description="Nucleophile" evidence="9">
    <location>
        <position position="430"/>
    </location>
</feature>
<dbReference type="InterPro" id="IPR000101">
    <property type="entry name" value="GGT_peptidase"/>
</dbReference>
<dbReference type="GO" id="GO:0036374">
    <property type="term" value="F:glutathione hydrolase activity"/>
    <property type="evidence" value="ECO:0007669"/>
    <property type="project" value="UniProtKB-UniRule"/>
</dbReference>
<keyword evidence="7 11" id="KW-0012">Acyltransferase</keyword>
<comment type="catalytic activity">
    <reaction evidence="2 11">
        <text>glutathione + H2O = L-cysteinylglycine + L-glutamate</text>
        <dbReference type="Rhea" id="RHEA:28807"/>
        <dbReference type="ChEBI" id="CHEBI:15377"/>
        <dbReference type="ChEBI" id="CHEBI:29985"/>
        <dbReference type="ChEBI" id="CHEBI:57925"/>
        <dbReference type="ChEBI" id="CHEBI:61694"/>
        <dbReference type="EC" id="3.4.19.13"/>
    </reaction>
</comment>
<feature type="binding site" evidence="10">
    <location>
        <position position="130"/>
    </location>
    <ligand>
        <name>L-glutamate</name>
        <dbReference type="ChEBI" id="CHEBI:29985"/>
    </ligand>
</feature>
<reference evidence="14" key="1">
    <citation type="submission" date="2016-10" db="EMBL/GenBank/DDBJ databases">
        <authorList>
            <person name="Varghese N."/>
            <person name="Submissions S."/>
        </authorList>
    </citation>
    <scope>NUCLEOTIDE SEQUENCE [LARGE SCALE GENOMIC DNA]</scope>
    <source>
        <strain evidence="14">DSM 44993</strain>
    </source>
</reference>
<comment type="pathway">
    <text evidence="11">Sulfur metabolism; glutathione metabolism.</text>
</comment>
<dbReference type="EMBL" id="FOEF01000015">
    <property type="protein sequence ID" value="SEP51014.1"/>
    <property type="molecule type" value="Genomic_DNA"/>
</dbReference>
<keyword evidence="14" id="KW-1185">Reference proteome</keyword>
<dbReference type="Gene3D" id="1.10.246.130">
    <property type="match status" value="1"/>
</dbReference>
<dbReference type="STRING" id="394193.SAMN04489732_115106"/>
<dbReference type="InterPro" id="IPR043138">
    <property type="entry name" value="GGT_lsub"/>
</dbReference>
<sequence>MHGPAGPAASSREGMLMRTSRNFRAAVSIGLVAGLALVSAAAPSSAQPARPLPAKQPVAEGSGGAVVSDTAESTQAGIDVLRRGGTAADAAVAVASTLGVTDPYVAGLGGGGYFVYYDAKTKKISTIDGRETTPAADSPTMFIDPATGKPYAFETAVESGRSVGVPGMLATWERALQRWGRFSLADNLRPAEEVADRGFVVNPAFAQQTQQNAAKLGHFSSSAQLFLPGGKVPQVGSVMRNPDLAATYRQIARQGTGAFYGGSIGRDVVGTAQNPPLAPNAPIQKITGPMQLSDLKAYQALDGTPTHINYRGYDVYSMAPSSSGGITVGESLNILGNYDLAHMDRVQALHHYLESSRLAFADRNRYIGDARYVNVPQQQLLSKSFAATRACQIDPAKAGKSPVAPGDPYAPGGGCTTVPAASSDSNEQHTNHFVVSDRWGNVVSYTNTIEQSAGSGITVPGRGFLLNNELTDFNFAPTQGSAPDPNLPAGGKRPRSSMSPTIVLQDGKPFLAVGSPGGATIITTVLQVLVNRLDLGMTLPQAIAAPRASQRNAATSDAEPAFIAQSTTAGLQALGQSFTDVGSIGVAAGLEFLPHGRILAAGEPSRRGGTAAAVVSRH</sequence>
<dbReference type="EC" id="3.4.19.13" evidence="11"/>
<dbReference type="InterPro" id="IPR051792">
    <property type="entry name" value="GGT_bact"/>
</dbReference>
<evidence type="ECO:0000256" key="12">
    <source>
        <dbReference type="SAM" id="MobiDB-lite"/>
    </source>
</evidence>
<dbReference type="GO" id="GO:0103068">
    <property type="term" value="F:leukotriene C4 gamma-glutamyl transferase activity"/>
    <property type="evidence" value="ECO:0007669"/>
    <property type="project" value="UniProtKB-EC"/>
</dbReference>
<dbReference type="AlphaFoldDB" id="A0A1H8YFM5"/>
<feature type="region of interest" description="Disordered" evidence="12">
    <location>
        <begin position="396"/>
        <end position="415"/>
    </location>
</feature>
<dbReference type="NCBIfam" id="TIGR00066">
    <property type="entry name" value="g_glut_trans"/>
    <property type="match status" value="1"/>
</dbReference>
<keyword evidence="5 11" id="KW-0378">Hydrolase</keyword>
<organism evidence="13 14">
    <name type="scientific">Amycolatopsis saalfeldensis</name>
    <dbReference type="NCBI Taxonomy" id="394193"/>
    <lineage>
        <taxon>Bacteria</taxon>
        <taxon>Bacillati</taxon>
        <taxon>Actinomycetota</taxon>
        <taxon>Actinomycetes</taxon>
        <taxon>Pseudonocardiales</taxon>
        <taxon>Pseudonocardiaceae</taxon>
        <taxon>Amycolatopsis</taxon>
    </lineage>
</organism>
<keyword evidence="4 11" id="KW-0808">Transferase</keyword>
<evidence type="ECO:0000256" key="2">
    <source>
        <dbReference type="ARBA" id="ARBA00001089"/>
    </source>
</evidence>
<feature type="region of interest" description="Disordered" evidence="12">
    <location>
        <begin position="46"/>
        <end position="70"/>
    </location>
</feature>
<evidence type="ECO:0000256" key="1">
    <source>
        <dbReference type="ARBA" id="ARBA00001049"/>
    </source>
</evidence>
<dbReference type="UniPathway" id="UPA00204"/>
<comment type="catalytic activity">
    <reaction evidence="8 11">
        <text>an N-terminal (5-L-glutamyl)-[peptide] + an alpha-amino acid = 5-L-glutamyl amino acid + an N-terminal L-alpha-aminoacyl-[peptide]</text>
        <dbReference type="Rhea" id="RHEA:23904"/>
        <dbReference type="Rhea" id="RHEA-COMP:9780"/>
        <dbReference type="Rhea" id="RHEA-COMP:9795"/>
        <dbReference type="ChEBI" id="CHEBI:77644"/>
        <dbReference type="ChEBI" id="CHEBI:78597"/>
        <dbReference type="ChEBI" id="CHEBI:78599"/>
        <dbReference type="ChEBI" id="CHEBI:78608"/>
        <dbReference type="EC" id="2.3.2.2"/>
    </reaction>
</comment>
<dbReference type="InterPro" id="IPR029055">
    <property type="entry name" value="Ntn_hydrolases_N"/>
</dbReference>
<feature type="binding site" evidence="10">
    <location>
        <begin position="496"/>
        <end position="497"/>
    </location>
    <ligand>
        <name>L-glutamate</name>
        <dbReference type="ChEBI" id="CHEBI:29985"/>
    </ligand>
</feature>
<dbReference type="PANTHER" id="PTHR43199">
    <property type="entry name" value="GLUTATHIONE HYDROLASE"/>
    <property type="match status" value="1"/>
</dbReference>
<keyword evidence="6 11" id="KW-0865">Zymogen</keyword>
<evidence type="ECO:0000256" key="7">
    <source>
        <dbReference type="ARBA" id="ARBA00023315"/>
    </source>
</evidence>
<name>A0A1H8YFM5_9PSEU</name>
<comment type="similarity">
    <text evidence="3 11">Belongs to the gamma-glutamyltransferase family.</text>
</comment>
<dbReference type="Proteomes" id="UP000198582">
    <property type="component" value="Unassembled WGS sequence"/>
</dbReference>
<proteinExistence type="inferred from homology"/>
<evidence type="ECO:0000256" key="10">
    <source>
        <dbReference type="PIRSR" id="PIRSR600101-2"/>
    </source>
</evidence>
<evidence type="ECO:0000256" key="3">
    <source>
        <dbReference type="ARBA" id="ARBA00009381"/>
    </source>
</evidence>
<dbReference type="SUPFAM" id="SSF56235">
    <property type="entry name" value="N-terminal nucleophile aminohydrolases (Ntn hydrolases)"/>
    <property type="match status" value="1"/>
</dbReference>
<dbReference type="InterPro" id="IPR043137">
    <property type="entry name" value="GGT_ssub_C"/>
</dbReference>
<dbReference type="PRINTS" id="PR01210">
    <property type="entry name" value="GGTRANSPTASE"/>
</dbReference>
<evidence type="ECO:0000256" key="5">
    <source>
        <dbReference type="ARBA" id="ARBA00022801"/>
    </source>
</evidence>
<dbReference type="EC" id="2.3.2.2" evidence="11"/>
<evidence type="ECO:0000313" key="14">
    <source>
        <dbReference type="Proteomes" id="UP000198582"/>
    </source>
</evidence>
<comment type="subunit">
    <text evidence="11">This enzyme consists of two polypeptide chains, which are synthesized in precursor form from a single polypeptide.</text>
</comment>
<evidence type="ECO:0000256" key="6">
    <source>
        <dbReference type="ARBA" id="ARBA00023145"/>
    </source>
</evidence>
<comment type="PTM">
    <text evidence="11">Cleaved by autocatalysis into a large and a small subunit.</text>
</comment>
<evidence type="ECO:0000256" key="11">
    <source>
        <dbReference type="RuleBase" id="RU368036"/>
    </source>
</evidence>
<accession>A0A1H8YFM5</accession>
<evidence type="ECO:0000313" key="13">
    <source>
        <dbReference type="EMBL" id="SEP51014.1"/>
    </source>
</evidence>
<evidence type="ECO:0000256" key="4">
    <source>
        <dbReference type="ARBA" id="ARBA00022679"/>
    </source>
</evidence>
<feature type="binding site" evidence="10">
    <location>
        <position position="472"/>
    </location>
    <ligand>
        <name>L-glutamate</name>
        <dbReference type="ChEBI" id="CHEBI:29985"/>
    </ligand>
</feature>
<feature type="binding site" evidence="10">
    <location>
        <position position="518"/>
    </location>
    <ligand>
        <name>L-glutamate</name>
        <dbReference type="ChEBI" id="CHEBI:29985"/>
    </ligand>
</feature>
<dbReference type="Gene3D" id="3.60.20.40">
    <property type="match status" value="1"/>
</dbReference>
<dbReference type="GO" id="GO:0006750">
    <property type="term" value="P:glutathione biosynthetic process"/>
    <property type="evidence" value="ECO:0007669"/>
    <property type="project" value="UniProtKB-KW"/>
</dbReference>
<gene>
    <name evidence="13" type="ORF">SAMN04489732_115106</name>
</gene>
<feature type="region of interest" description="Disordered" evidence="12">
    <location>
        <begin position="476"/>
        <end position="498"/>
    </location>
</feature>
<protein>
    <recommendedName>
        <fullName evidence="11">Glutathione hydrolase proenzyme</fullName>
        <ecNumber evidence="11">2.3.2.2</ecNumber>
        <ecNumber evidence="11">3.4.19.13</ecNumber>
    </recommendedName>
    <component>
        <recommendedName>
            <fullName evidence="11">Glutathione hydrolase large chain</fullName>
        </recommendedName>
    </component>
    <component>
        <recommendedName>
            <fullName evidence="11">Glutathione hydrolase small chain</fullName>
        </recommendedName>
    </component>
</protein>
<evidence type="ECO:0000256" key="8">
    <source>
        <dbReference type="ARBA" id="ARBA00047417"/>
    </source>
</evidence>
<dbReference type="PANTHER" id="PTHR43199:SF1">
    <property type="entry name" value="GLUTATHIONE HYDROLASE PROENZYME"/>
    <property type="match status" value="1"/>
</dbReference>
<dbReference type="Pfam" id="PF01019">
    <property type="entry name" value="G_glu_transpept"/>
    <property type="match status" value="1"/>
</dbReference>
<keyword evidence="11" id="KW-0317">Glutathione biosynthesis</keyword>
<comment type="catalytic activity">
    <reaction evidence="1 11">
        <text>an S-substituted glutathione + H2O = an S-substituted L-cysteinylglycine + L-glutamate</text>
        <dbReference type="Rhea" id="RHEA:59468"/>
        <dbReference type="ChEBI" id="CHEBI:15377"/>
        <dbReference type="ChEBI" id="CHEBI:29985"/>
        <dbReference type="ChEBI" id="CHEBI:90779"/>
        <dbReference type="ChEBI" id="CHEBI:143103"/>
        <dbReference type="EC" id="3.4.19.13"/>
    </reaction>
</comment>
<dbReference type="GO" id="GO:0006751">
    <property type="term" value="P:glutathione catabolic process"/>
    <property type="evidence" value="ECO:0007669"/>
    <property type="project" value="UniProtKB-UniRule"/>
</dbReference>
<evidence type="ECO:0000256" key="9">
    <source>
        <dbReference type="PIRSR" id="PIRSR600101-1"/>
    </source>
</evidence>